<dbReference type="InterPro" id="IPR013785">
    <property type="entry name" value="Aldolase_TIM"/>
</dbReference>
<dbReference type="InterPro" id="IPR005828">
    <property type="entry name" value="MFS_sugar_transport-like"/>
</dbReference>
<dbReference type="OrthoDB" id="2130169at2759"/>
<dbReference type="PANTHER" id="PTHR22893">
    <property type="entry name" value="NADH OXIDOREDUCTASE-RELATED"/>
    <property type="match status" value="1"/>
</dbReference>
<protein>
    <submittedName>
        <fullName evidence="7">FMN-linked oxidoreductase</fullName>
    </submittedName>
</protein>
<reference evidence="7" key="1">
    <citation type="journal article" date="2020" name="Stud. Mycol.">
        <title>101 Dothideomycetes genomes: a test case for predicting lifestyles and emergence of pathogens.</title>
        <authorList>
            <person name="Haridas S."/>
            <person name="Albert R."/>
            <person name="Binder M."/>
            <person name="Bloem J."/>
            <person name="Labutti K."/>
            <person name="Salamov A."/>
            <person name="Andreopoulos B."/>
            <person name="Baker S."/>
            <person name="Barry K."/>
            <person name="Bills G."/>
            <person name="Bluhm B."/>
            <person name="Cannon C."/>
            <person name="Castanera R."/>
            <person name="Culley D."/>
            <person name="Daum C."/>
            <person name="Ezra D."/>
            <person name="Gonzalez J."/>
            <person name="Henrissat B."/>
            <person name="Kuo A."/>
            <person name="Liang C."/>
            <person name="Lipzen A."/>
            <person name="Lutzoni F."/>
            <person name="Magnuson J."/>
            <person name="Mondo S."/>
            <person name="Nolan M."/>
            <person name="Ohm R."/>
            <person name="Pangilinan J."/>
            <person name="Park H.-J."/>
            <person name="Ramirez L."/>
            <person name="Alfaro M."/>
            <person name="Sun H."/>
            <person name="Tritt A."/>
            <person name="Yoshinaga Y."/>
            <person name="Zwiers L.-H."/>
            <person name="Turgeon B."/>
            <person name="Goodwin S."/>
            <person name="Spatafora J."/>
            <person name="Crous P."/>
            <person name="Grigoriev I."/>
        </authorList>
    </citation>
    <scope>NUCLEOTIDE SEQUENCE</scope>
    <source>
        <strain evidence="7">CBS 133067</strain>
    </source>
</reference>
<evidence type="ECO:0000256" key="4">
    <source>
        <dbReference type="ARBA" id="ARBA00023136"/>
    </source>
</evidence>
<keyword evidence="4 5" id="KW-0472">Membrane</keyword>
<dbReference type="GO" id="GO:0022857">
    <property type="term" value="F:transmembrane transporter activity"/>
    <property type="evidence" value="ECO:0007669"/>
    <property type="project" value="InterPro"/>
</dbReference>
<comment type="subcellular location">
    <subcellularLocation>
        <location evidence="1">Membrane</location>
        <topology evidence="1">Multi-pass membrane protein</topology>
    </subcellularLocation>
</comment>
<dbReference type="InterPro" id="IPR036259">
    <property type="entry name" value="MFS_trans_sf"/>
</dbReference>
<keyword evidence="3 5" id="KW-1133">Transmembrane helix</keyword>
<proteinExistence type="predicted"/>
<gene>
    <name evidence="7" type="ORF">NA57DRAFT_69036</name>
</gene>
<name>A0A9P4I618_9PEZI</name>
<evidence type="ECO:0000313" key="8">
    <source>
        <dbReference type="Proteomes" id="UP000799772"/>
    </source>
</evidence>
<feature type="transmembrane region" description="Helical" evidence="5">
    <location>
        <begin position="94"/>
        <end position="113"/>
    </location>
</feature>
<feature type="transmembrane region" description="Helical" evidence="5">
    <location>
        <begin position="30"/>
        <end position="52"/>
    </location>
</feature>
<accession>A0A9P4I618</accession>
<dbReference type="GO" id="GO:0010181">
    <property type="term" value="F:FMN binding"/>
    <property type="evidence" value="ECO:0007669"/>
    <property type="project" value="InterPro"/>
</dbReference>
<dbReference type="PANTHER" id="PTHR22893:SF91">
    <property type="entry name" value="NADPH DEHYDROGENASE 2-RELATED"/>
    <property type="match status" value="1"/>
</dbReference>
<dbReference type="SUPFAM" id="SSF51395">
    <property type="entry name" value="FMN-linked oxidoreductases"/>
    <property type="match status" value="1"/>
</dbReference>
<dbReference type="InterPro" id="IPR020846">
    <property type="entry name" value="MFS_dom"/>
</dbReference>
<dbReference type="Gene3D" id="1.20.1250.20">
    <property type="entry name" value="MFS general substrate transporter like domains"/>
    <property type="match status" value="1"/>
</dbReference>
<dbReference type="Proteomes" id="UP000799772">
    <property type="component" value="Unassembled WGS sequence"/>
</dbReference>
<organism evidence="7 8">
    <name type="scientific">Rhizodiscina lignyota</name>
    <dbReference type="NCBI Taxonomy" id="1504668"/>
    <lineage>
        <taxon>Eukaryota</taxon>
        <taxon>Fungi</taxon>
        <taxon>Dikarya</taxon>
        <taxon>Ascomycota</taxon>
        <taxon>Pezizomycotina</taxon>
        <taxon>Dothideomycetes</taxon>
        <taxon>Pleosporomycetidae</taxon>
        <taxon>Aulographales</taxon>
        <taxon>Rhizodiscinaceae</taxon>
        <taxon>Rhizodiscina</taxon>
    </lineage>
</organism>
<dbReference type="FunFam" id="3.20.20.70:FF:000138">
    <property type="entry name" value="NADPH dehydrogenase 1"/>
    <property type="match status" value="1"/>
</dbReference>
<evidence type="ECO:0000256" key="5">
    <source>
        <dbReference type="SAM" id="Phobius"/>
    </source>
</evidence>
<dbReference type="Pfam" id="PF00724">
    <property type="entry name" value="Oxidored_FMN"/>
    <property type="match status" value="1"/>
</dbReference>
<dbReference type="Pfam" id="PF00083">
    <property type="entry name" value="Sugar_tr"/>
    <property type="match status" value="1"/>
</dbReference>
<dbReference type="EMBL" id="ML978137">
    <property type="protein sequence ID" value="KAF2093593.1"/>
    <property type="molecule type" value="Genomic_DNA"/>
</dbReference>
<dbReference type="AlphaFoldDB" id="A0A9P4I618"/>
<comment type="caution">
    <text evidence="7">The sequence shown here is derived from an EMBL/GenBank/DDBJ whole genome shotgun (WGS) entry which is preliminary data.</text>
</comment>
<dbReference type="InterPro" id="IPR045247">
    <property type="entry name" value="Oye-like"/>
</dbReference>
<dbReference type="Gene3D" id="3.20.20.70">
    <property type="entry name" value="Aldolase class I"/>
    <property type="match status" value="1"/>
</dbReference>
<dbReference type="CDD" id="cd02933">
    <property type="entry name" value="OYE_like_FMN"/>
    <property type="match status" value="1"/>
</dbReference>
<evidence type="ECO:0000256" key="2">
    <source>
        <dbReference type="ARBA" id="ARBA00022692"/>
    </source>
</evidence>
<dbReference type="PROSITE" id="PS50850">
    <property type="entry name" value="MFS"/>
    <property type="match status" value="1"/>
</dbReference>
<keyword evidence="8" id="KW-1185">Reference proteome</keyword>
<feature type="domain" description="Major facilitator superfamily (MFS) profile" evidence="6">
    <location>
        <begin position="1"/>
        <end position="117"/>
    </location>
</feature>
<evidence type="ECO:0000256" key="1">
    <source>
        <dbReference type="ARBA" id="ARBA00004141"/>
    </source>
</evidence>
<dbReference type="InterPro" id="IPR001155">
    <property type="entry name" value="OxRdtase_FMN_N"/>
</dbReference>
<dbReference type="GO" id="GO:0016020">
    <property type="term" value="C:membrane"/>
    <property type="evidence" value="ECO:0007669"/>
    <property type="project" value="UniProtKB-SubCell"/>
</dbReference>
<dbReference type="SUPFAM" id="SSF103473">
    <property type="entry name" value="MFS general substrate transporter"/>
    <property type="match status" value="1"/>
</dbReference>
<keyword evidence="2 5" id="KW-0812">Transmembrane</keyword>
<evidence type="ECO:0000259" key="6">
    <source>
        <dbReference type="PROSITE" id="PS50850"/>
    </source>
</evidence>
<dbReference type="GO" id="GO:0003959">
    <property type="term" value="F:NADPH dehydrogenase activity"/>
    <property type="evidence" value="ECO:0007669"/>
    <property type="project" value="TreeGrafter"/>
</dbReference>
<evidence type="ECO:0000313" key="7">
    <source>
        <dbReference type="EMBL" id="KAF2093593.1"/>
    </source>
</evidence>
<sequence length="899" mass="100668">MVLSYIIIAALADAYPVGQHTNRAASIVQIIFIYVIQMAYAGALGPVAWIYASEIFPTHLRDKGVNISQAGQQTTTLWINQAWPVMFQNVGHNAYWILVAINAFGCAMVILFWPETKGISLEHMDKLFGEVDKVEGFTEEHRANSVAEEREFRFISIQNPADAKDRGKRRVARSHAIKQAWQNKGSVQQASSGNDVVESGRTLAPWSIFAPASAYGPFETLFGDSPRLKTLISQGAARQSAEPVFSVADPVVFQDFGSVFRSDIDDPALLNAVKLTFAFAVMGGNVDQECLGYQNEAMSTIRQRMSSPETALSLPTLGAILLLADLNSSIMTGSDRIVNYTTFAELQWIRDPFSTTFFVLPPGFQKIIYLFSEDFIEVLKDIHALKCVQDIPGYSCQNPIEMLRVDNQQASIGSRLVDLPKLSAYMEACYLAAYLSACMLCCKVWRHSVMPSHVSVHLLHKLQESNNSLFWNDHPDLLIWMLHLGGSFSSKGEIRSQYKALIQINKASRFRNTYRSLEELIRILNQFIWSEKAYRAQVEVFWREIQTVSHRIGMPGLSRFRGTDDHTATPMMKEYYSQRSQVPGTLIITEAGLISPGSGGYPNAPGIWREDQVAAWKTITDEVHRNGCFIICQIFHIGRAAVPEIAEKEGIEIVSASAIPYEEGASVPKALTVEEIKQIVRDFVAAAKNAIRAGFDGIELHAGNGYLIDSFIQDVSNIRSDEYGGNVENRSRFIYEVMEAVGRAIGPERVGIRLSPWSTFQGMRMKEPIPQFSDVIRKAKLLGLSYIHLIEPRVSNNVDLEHPVVETLDFAIDLWNGPILLAGGYNPDNAQKTVDEKYPNKDIMVMFGRHFVANPDLVFRIKSSLVLNHYDRSTFYALKNPMGYLDYPFSNEFLASTRA</sequence>
<evidence type="ECO:0000256" key="3">
    <source>
        <dbReference type="ARBA" id="ARBA00022989"/>
    </source>
</evidence>